<name>A0A9W9Y9T1_9CNID</name>
<organism evidence="11 12">
    <name type="scientific">Desmophyllum pertusum</name>
    <dbReference type="NCBI Taxonomy" id="174260"/>
    <lineage>
        <taxon>Eukaryota</taxon>
        <taxon>Metazoa</taxon>
        <taxon>Cnidaria</taxon>
        <taxon>Anthozoa</taxon>
        <taxon>Hexacorallia</taxon>
        <taxon>Scleractinia</taxon>
        <taxon>Caryophylliina</taxon>
        <taxon>Caryophylliidae</taxon>
        <taxon>Desmophyllum</taxon>
    </lineage>
</organism>
<dbReference type="GO" id="GO:0016020">
    <property type="term" value="C:membrane"/>
    <property type="evidence" value="ECO:0007669"/>
    <property type="project" value="UniProtKB-SubCell"/>
</dbReference>
<dbReference type="OrthoDB" id="62956at2759"/>
<keyword evidence="12" id="KW-1185">Reference proteome</keyword>
<evidence type="ECO:0000256" key="7">
    <source>
        <dbReference type="RuleBase" id="RU003827"/>
    </source>
</evidence>
<feature type="domain" description="GOLD" evidence="10">
    <location>
        <begin position="30"/>
        <end position="113"/>
    </location>
</feature>
<dbReference type="PROSITE" id="PS50866">
    <property type="entry name" value="GOLD"/>
    <property type="match status" value="1"/>
</dbReference>
<feature type="chain" id="PRO_5040846350" description="GOLD domain-containing protein" evidence="9">
    <location>
        <begin position="21"/>
        <end position="210"/>
    </location>
</feature>
<evidence type="ECO:0000256" key="5">
    <source>
        <dbReference type="ARBA" id="ARBA00022989"/>
    </source>
</evidence>
<evidence type="ECO:0000259" key="10">
    <source>
        <dbReference type="PROSITE" id="PS50866"/>
    </source>
</evidence>
<comment type="subcellular location">
    <subcellularLocation>
        <location evidence="1 7">Membrane</location>
        <topology evidence="1 7">Single-pass type I membrane protein</topology>
    </subcellularLocation>
</comment>
<evidence type="ECO:0000313" key="12">
    <source>
        <dbReference type="Proteomes" id="UP001163046"/>
    </source>
</evidence>
<protein>
    <recommendedName>
        <fullName evidence="10">GOLD domain-containing protein</fullName>
    </recommendedName>
</protein>
<evidence type="ECO:0000256" key="2">
    <source>
        <dbReference type="ARBA" id="ARBA00007104"/>
    </source>
</evidence>
<feature type="signal peptide" evidence="9">
    <location>
        <begin position="1"/>
        <end position="20"/>
    </location>
</feature>
<reference evidence="11" key="1">
    <citation type="submission" date="2023-01" db="EMBL/GenBank/DDBJ databases">
        <title>Genome assembly of the deep-sea coral Lophelia pertusa.</title>
        <authorList>
            <person name="Herrera S."/>
            <person name="Cordes E."/>
        </authorList>
    </citation>
    <scope>NUCLEOTIDE SEQUENCE</scope>
    <source>
        <strain evidence="11">USNM1676648</strain>
        <tissue evidence="11">Polyp</tissue>
    </source>
</reference>
<evidence type="ECO:0000256" key="3">
    <source>
        <dbReference type="ARBA" id="ARBA00022692"/>
    </source>
</evidence>
<dbReference type="EMBL" id="MU827799">
    <property type="protein sequence ID" value="KAJ7327810.1"/>
    <property type="molecule type" value="Genomic_DNA"/>
</dbReference>
<evidence type="ECO:0000256" key="1">
    <source>
        <dbReference type="ARBA" id="ARBA00004479"/>
    </source>
</evidence>
<evidence type="ECO:0000313" key="11">
    <source>
        <dbReference type="EMBL" id="KAJ7327810.1"/>
    </source>
</evidence>
<evidence type="ECO:0000256" key="9">
    <source>
        <dbReference type="SAM" id="SignalP"/>
    </source>
</evidence>
<keyword evidence="6 8" id="KW-0472">Membrane</keyword>
<dbReference type="InterPro" id="IPR009038">
    <property type="entry name" value="GOLD_dom"/>
</dbReference>
<dbReference type="Proteomes" id="UP001163046">
    <property type="component" value="Unassembled WGS sequence"/>
</dbReference>
<proteinExistence type="inferred from homology"/>
<comment type="caution">
    <text evidence="11">The sequence shown here is derived from an EMBL/GenBank/DDBJ whole genome shotgun (WGS) entry which is preliminary data.</text>
</comment>
<feature type="transmembrane region" description="Helical" evidence="8">
    <location>
        <begin position="176"/>
        <end position="196"/>
    </location>
</feature>
<dbReference type="PANTHER" id="PTHR22811">
    <property type="entry name" value="TRANSMEMBRANE EMP24 DOMAIN-CONTAINING PROTEIN"/>
    <property type="match status" value="1"/>
</dbReference>
<keyword evidence="5 8" id="KW-1133">Transmembrane helix</keyword>
<keyword evidence="4 9" id="KW-0732">Signal</keyword>
<accession>A0A9W9Y9T1</accession>
<dbReference type="Pfam" id="PF01105">
    <property type="entry name" value="EMP24_GP25L"/>
    <property type="match status" value="1"/>
</dbReference>
<comment type="similarity">
    <text evidence="2 7">Belongs to the EMP24/GP25L family.</text>
</comment>
<keyword evidence="3 7" id="KW-0812">Transmembrane</keyword>
<evidence type="ECO:0000256" key="4">
    <source>
        <dbReference type="ARBA" id="ARBA00022729"/>
    </source>
</evidence>
<dbReference type="SMART" id="SM01190">
    <property type="entry name" value="EMP24_GP25L"/>
    <property type="match status" value="1"/>
</dbReference>
<evidence type="ECO:0000256" key="6">
    <source>
        <dbReference type="ARBA" id="ARBA00023136"/>
    </source>
</evidence>
<gene>
    <name evidence="11" type="ORF">OS493_026089</name>
</gene>
<dbReference type="AlphaFoldDB" id="A0A9W9Y9T1"/>
<evidence type="ECO:0000256" key="8">
    <source>
        <dbReference type="SAM" id="Phobius"/>
    </source>
</evidence>
<dbReference type="InterPro" id="IPR015720">
    <property type="entry name" value="Emp24-like"/>
</dbReference>
<sequence>MYHFTLIFALCLCLVPPANGRHLQFQLSGFECFYEDLVENTECTLEYAPITGVDPRIDAYIEDPDNIHIYKEEKKDYDLYKFTAAKNGTYTICFSNVFEFSIGEHLVYFDLVKGDEDNMGYEDGTGATDTALTHFEKSFLTIHENFNLIAKYQNYYRLREANSRMAADYLTQRVQWWSIGQSCIIISVGVVQVFLLRRFFTVSKEELLTY</sequence>